<dbReference type="AlphaFoldDB" id="A0A8T2AMD8"/>
<sequence length="78" mass="9405">MPPWRNPWLLVPMTVSFVLHCFILYVPFLANVFEIVPLSFREWFVVILVSFPVILIDEALKFIGRWRRTRIKKKIKTM</sequence>
<dbReference type="EMBL" id="JAEFBJ010000009">
    <property type="protein sequence ID" value="KAG7574850.1"/>
    <property type="molecule type" value="Genomic_DNA"/>
</dbReference>
<feature type="transmembrane region" description="Helical" evidence="1">
    <location>
        <begin position="43"/>
        <end position="64"/>
    </location>
</feature>
<reference evidence="3 4" key="1">
    <citation type="submission" date="2020-12" db="EMBL/GenBank/DDBJ databases">
        <title>Concerted genomic and epigenomic changes stabilize Arabidopsis allopolyploids.</title>
        <authorList>
            <person name="Chen Z."/>
        </authorList>
    </citation>
    <scope>NUCLEOTIDE SEQUENCE [LARGE SCALE GENOMIC DNA]</scope>
    <source>
        <strain evidence="3">As9502</strain>
        <tissue evidence="3">Leaf</tissue>
    </source>
</reference>
<proteinExistence type="predicted"/>
<comment type="caution">
    <text evidence="3">The sequence shown here is derived from an EMBL/GenBank/DDBJ whole genome shotgun (WGS) entry which is preliminary data.</text>
</comment>
<evidence type="ECO:0000256" key="1">
    <source>
        <dbReference type="SAM" id="Phobius"/>
    </source>
</evidence>
<organism evidence="3 4">
    <name type="scientific">Arabidopsis suecica</name>
    <name type="common">Swedish thale-cress</name>
    <name type="synonym">Cardaminopsis suecica</name>
    <dbReference type="NCBI Taxonomy" id="45249"/>
    <lineage>
        <taxon>Eukaryota</taxon>
        <taxon>Viridiplantae</taxon>
        <taxon>Streptophyta</taxon>
        <taxon>Embryophyta</taxon>
        <taxon>Tracheophyta</taxon>
        <taxon>Spermatophyta</taxon>
        <taxon>Magnoliopsida</taxon>
        <taxon>eudicotyledons</taxon>
        <taxon>Gunneridae</taxon>
        <taxon>Pentapetalae</taxon>
        <taxon>rosids</taxon>
        <taxon>malvids</taxon>
        <taxon>Brassicales</taxon>
        <taxon>Brassicaceae</taxon>
        <taxon>Camelineae</taxon>
        <taxon>Arabidopsis</taxon>
    </lineage>
</organism>
<keyword evidence="1" id="KW-1133">Transmembrane helix</keyword>
<dbReference type="InterPro" id="IPR006068">
    <property type="entry name" value="ATPase_P-typ_cation-transptr_C"/>
</dbReference>
<evidence type="ECO:0000313" key="4">
    <source>
        <dbReference type="Proteomes" id="UP000694251"/>
    </source>
</evidence>
<keyword evidence="1" id="KW-0812">Transmembrane</keyword>
<feature type="transmembrane region" description="Helical" evidence="1">
    <location>
        <begin position="7"/>
        <end position="28"/>
    </location>
</feature>
<protein>
    <submittedName>
        <fullName evidence="3">Cation-transporting P-type ATPase C-terminal</fullName>
    </submittedName>
</protein>
<keyword evidence="4" id="KW-1185">Reference proteome</keyword>
<gene>
    <name evidence="3" type="ORF">ISN44_As09g030010</name>
</gene>
<name>A0A8T2AMD8_ARASU</name>
<dbReference type="Pfam" id="PF00689">
    <property type="entry name" value="Cation_ATPase_C"/>
    <property type="match status" value="1"/>
</dbReference>
<feature type="domain" description="Cation-transporting P-type ATPase C-terminal" evidence="2">
    <location>
        <begin position="4"/>
        <end position="63"/>
    </location>
</feature>
<keyword evidence="1" id="KW-0472">Membrane</keyword>
<evidence type="ECO:0000313" key="3">
    <source>
        <dbReference type="EMBL" id="KAG7574850.1"/>
    </source>
</evidence>
<accession>A0A8T2AMD8</accession>
<evidence type="ECO:0000259" key="2">
    <source>
        <dbReference type="Pfam" id="PF00689"/>
    </source>
</evidence>
<dbReference type="Proteomes" id="UP000694251">
    <property type="component" value="Chromosome 9"/>
</dbReference>
<dbReference type="OrthoDB" id="3352408at2759"/>